<feature type="domain" description="MacB-like periplasmic core" evidence="10">
    <location>
        <begin position="34"/>
        <end position="239"/>
    </location>
</feature>
<reference evidence="11 12" key="1">
    <citation type="submission" date="2021-06" db="EMBL/GenBank/DDBJ databases">
        <authorList>
            <person name="Sun Q."/>
            <person name="Li D."/>
        </authorList>
    </citation>
    <scope>NUCLEOTIDE SEQUENCE [LARGE SCALE GENOMIC DNA]</scope>
    <source>
        <strain evidence="11 12">MSJ-5</strain>
    </source>
</reference>
<dbReference type="Pfam" id="PF12704">
    <property type="entry name" value="MacB_PCD"/>
    <property type="match status" value="1"/>
</dbReference>
<feature type="transmembrane region" description="Helical" evidence="8">
    <location>
        <begin position="34"/>
        <end position="54"/>
    </location>
</feature>
<evidence type="ECO:0000256" key="3">
    <source>
        <dbReference type="ARBA" id="ARBA00022692"/>
    </source>
</evidence>
<proteinExistence type="inferred from homology"/>
<dbReference type="InterPro" id="IPR003838">
    <property type="entry name" value="ABC3_permease_C"/>
</dbReference>
<dbReference type="InterPro" id="IPR050250">
    <property type="entry name" value="Macrolide_Exporter_MacB"/>
</dbReference>
<keyword evidence="4 8" id="KW-1133">Transmembrane helix</keyword>
<protein>
    <submittedName>
        <fullName evidence="11">ABC transporter permease</fullName>
    </submittedName>
</protein>
<dbReference type="Proteomes" id="UP000779508">
    <property type="component" value="Unassembled WGS sequence"/>
</dbReference>
<evidence type="ECO:0000256" key="6">
    <source>
        <dbReference type="ARBA" id="ARBA00038076"/>
    </source>
</evidence>
<feature type="region of interest" description="Disordered" evidence="7">
    <location>
        <begin position="249"/>
        <end position="302"/>
    </location>
</feature>
<evidence type="ECO:0000256" key="4">
    <source>
        <dbReference type="ARBA" id="ARBA00022989"/>
    </source>
</evidence>
<keyword evidence="3 8" id="KW-0812">Transmembrane</keyword>
<keyword evidence="2" id="KW-1003">Cell membrane</keyword>
<evidence type="ECO:0000313" key="12">
    <source>
        <dbReference type="Proteomes" id="UP000779508"/>
    </source>
</evidence>
<name>A0ABS6G216_9FIRM</name>
<evidence type="ECO:0000256" key="1">
    <source>
        <dbReference type="ARBA" id="ARBA00004651"/>
    </source>
</evidence>
<feature type="transmembrane region" description="Helical" evidence="8">
    <location>
        <begin position="380"/>
        <end position="402"/>
    </location>
</feature>
<evidence type="ECO:0000313" key="11">
    <source>
        <dbReference type="EMBL" id="MBU5676520.1"/>
    </source>
</evidence>
<dbReference type="EMBL" id="JAHLQK010000003">
    <property type="protein sequence ID" value="MBU5676520.1"/>
    <property type="molecule type" value="Genomic_DNA"/>
</dbReference>
<evidence type="ECO:0000259" key="10">
    <source>
        <dbReference type="Pfam" id="PF12704"/>
    </source>
</evidence>
<evidence type="ECO:0000256" key="2">
    <source>
        <dbReference type="ARBA" id="ARBA00022475"/>
    </source>
</evidence>
<organism evidence="11 12">
    <name type="scientific">Alkaliphilus flagellatus</name>
    <dbReference type="NCBI Taxonomy" id="2841507"/>
    <lineage>
        <taxon>Bacteria</taxon>
        <taxon>Bacillati</taxon>
        <taxon>Bacillota</taxon>
        <taxon>Clostridia</taxon>
        <taxon>Peptostreptococcales</taxon>
        <taxon>Natronincolaceae</taxon>
        <taxon>Alkaliphilus</taxon>
    </lineage>
</organism>
<comment type="caution">
    <text evidence="11">The sequence shown here is derived from an EMBL/GenBank/DDBJ whole genome shotgun (WGS) entry which is preliminary data.</text>
</comment>
<evidence type="ECO:0000256" key="7">
    <source>
        <dbReference type="SAM" id="MobiDB-lite"/>
    </source>
</evidence>
<evidence type="ECO:0000256" key="5">
    <source>
        <dbReference type="ARBA" id="ARBA00023136"/>
    </source>
</evidence>
<feature type="compositionally biased region" description="Polar residues" evidence="7">
    <location>
        <begin position="263"/>
        <end position="281"/>
    </location>
</feature>
<evidence type="ECO:0000259" key="9">
    <source>
        <dbReference type="Pfam" id="PF02687"/>
    </source>
</evidence>
<comment type="subcellular location">
    <subcellularLocation>
        <location evidence="1">Cell membrane</location>
        <topology evidence="1">Multi-pass membrane protein</topology>
    </subcellularLocation>
</comment>
<dbReference type="Pfam" id="PF02687">
    <property type="entry name" value="FtsX"/>
    <property type="match status" value="1"/>
</dbReference>
<feature type="transmembrane region" description="Helical" evidence="8">
    <location>
        <begin position="326"/>
        <end position="351"/>
    </location>
</feature>
<dbReference type="RefSeq" id="WP_216416346.1">
    <property type="nucleotide sequence ID" value="NZ_JAHLQK010000003.1"/>
</dbReference>
<sequence length="449" mass="48470">MSKPKRNWIYAFFVRCWFTAKMALNGVFSNTFRSALTILGVAIGVASVVSLMGIGEGARQNVIEQFESLGTNVISIKAHEAELEFQPEMAQELVERVNGLEIATPVVQTYTAMRWRRDRKEVDIIGVNQEFPKIRDHSQAAGEFFSPLHIEQRSYVAVLGYNVAAGLTGGRSPVGQTITLDGQSYRILGVLEPKGKGKAENIDDKVVIPYTTAQRIAKKRTVEEIWGKANSVEDAELATIQLGRIFKKELSGGRDTPAPTPTPEGSSTQETMVTTMGNVSPGQGGEDTDKNKDKDKAPSRKEKGMTITNLNQLVDELDEANRIMTLLLGGIAAVSLLVGGLGIMNIMLVAVTERTSEIGVRRALGAKKIDLLAQFLLEALYVSIIGVIAGIAVGIWGMGIFASYGFQTAISFEAIRIAAAVALGAGLLFGVYPAISASSLPPVEALRRR</sequence>
<feature type="domain" description="ABC3 transporter permease C-terminal" evidence="9">
    <location>
        <begin position="331"/>
        <end position="442"/>
    </location>
</feature>
<comment type="similarity">
    <text evidence="6">Belongs to the ABC-4 integral membrane protein family.</text>
</comment>
<dbReference type="PANTHER" id="PTHR30572:SF4">
    <property type="entry name" value="ABC TRANSPORTER PERMEASE YTRF"/>
    <property type="match status" value="1"/>
</dbReference>
<accession>A0ABS6G216</accession>
<dbReference type="InterPro" id="IPR025857">
    <property type="entry name" value="MacB_PCD"/>
</dbReference>
<dbReference type="PANTHER" id="PTHR30572">
    <property type="entry name" value="MEMBRANE COMPONENT OF TRANSPORTER-RELATED"/>
    <property type="match status" value="1"/>
</dbReference>
<feature type="transmembrane region" description="Helical" evidence="8">
    <location>
        <begin position="414"/>
        <end position="435"/>
    </location>
</feature>
<keyword evidence="12" id="KW-1185">Reference proteome</keyword>
<feature type="compositionally biased region" description="Basic and acidic residues" evidence="7">
    <location>
        <begin position="287"/>
        <end position="302"/>
    </location>
</feature>
<gene>
    <name evidence="11" type="ORF">KQI88_08830</name>
</gene>
<evidence type="ECO:0000256" key="8">
    <source>
        <dbReference type="SAM" id="Phobius"/>
    </source>
</evidence>
<keyword evidence="5 8" id="KW-0472">Membrane</keyword>